<organism evidence="1">
    <name type="scientific">Deinococcus sp. VB142</name>
    <dbReference type="NCBI Taxonomy" id="3112952"/>
    <lineage>
        <taxon>Bacteria</taxon>
        <taxon>Thermotogati</taxon>
        <taxon>Deinococcota</taxon>
        <taxon>Deinococci</taxon>
        <taxon>Deinococcales</taxon>
        <taxon>Deinococcaceae</taxon>
        <taxon>Deinococcus</taxon>
    </lineage>
</organism>
<sequence length="359" mass="39543">MLTDFACTVIAFDQGEKVRELIEQQRYAEAREALATSSLPIGSAQDEVALLKAVILICEHQFQEALKLVSATLPFVVLDRTLSALAHWVGAIALAGLERDDDAVYWCSLAADQARSPAASRLQVGILCCWAELNVSLGQTEQGSARAQLALRKARLPHELFHAHLVAGRIFGELDPKKARYHLELAQHLAVTPERRFLVENPRVQPSPNLVLKDLGRIKVNLLRGTALEVNGARVSANGTPRAALLLAYLIQNDGESIAEIAEQILPPETAIKSADKARSDRAARVRQHLNQSRRLIGDSSSVVCKGGRLWLGHQYEWESDLRLAVIGGKFHGEEISPLLACPWLEELTFTLGRSHHRP</sequence>
<gene>
    <name evidence="1" type="ORF">WDJ50_10085</name>
</gene>
<dbReference type="EMBL" id="CP149782">
    <property type="protein sequence ID" value="WYF43763.1"/>
    <property type="molecule type" value="Genomic_DNA"/>
</dbReference>
<proteinExistence type="predicted"/>
<protein>
    <submittedName>
        <fullName evidence="1">Uncharacterized protein</fullName>
    </submittedName>
</protein>
<reference evidence="1" key="1">
    <citation type="submission" date="2024-03" db="EMBL/GenBank/DDBJ databases">
        <title>Deinococcus weizhi sp. nov., isolated from human skin.</title>
        <authorList>
            <person name="Wei Z."/>
            <person name="Tian F."/>
            <person name="Yang C."/>
            <person name="Xin L.T."/>
            <person name="Wen Z.J."/>
            <person name="Lan K.C."/>
            <person name="Yu L."/>
            <person name="Zhe W."/>
            <person name="Dan F.D."/>
            <person name="Jun W."/>
            <person name="Rui Z."/>
            <person name="Yong X.J."/>
            <person name="Ting Y."/>
            <person name="Wei X."/>
            <person name="Xu Z.G."/>
            <person name="Xin Z."/>
            <person name="Dong F.G."/>
            <person name="Ni X.M."/>
            <person name="Zheng M.G."/>
            <person name="Chun Y."/>
            <person name="Qian W.X."/>
        </authorList>
    </citation>
    <scope>NUCLEOTIDE SEQUENCE</scope>
    <source>
        <strain evidence="1">VB142</strain>
    </source>
</reference>
<dbReference type="RefSeq" id="WP_339094717.1">
    <property type="nucleotide sequence ID" value="NZ_CP149782.1"/>
</dbReference>
<dbReference type="AlphaFoldDB" id="A0AAU6Q0A4"/>
<evidence type="ECO:0000313" key="1">
    <source>
        <dbReference type="EMBL" id="WYF43763.1"/>
    </source>
</evidence>
<accession>A0AAU6Q0A4</accession>
<name>A0AAU6Q0A4_9DEIO</name>